<dbReference type="eggNOG" id="KOG4342">
    <property type="taxonomic scope" value="Eukaryota"/>
</dbReference>
<dbReference type="AlphaFoldDB" id="A2DN60"/>
<reference evidence="3" key="2">
    <citation type="journal article" date="2007" name="Science">
        <title>Draft genome sequence of the sexually transmitted pathogen Trichomonas vaginalis.</title>
        <authorList>
            <person name="Carlton J.M."/>
            <person name="Hirt R.P."/>
            <person name="Silva J.C."/>
            <person name="Delcher A.L."/>
            <person name="Schatz M."/>
            <person name="Zhao Q."/>
            <person name="Wortman J.R."/>
            <person name="Bidwell S.L."/>
            <person name="Alsmark U.C.M."/>
            <person name="Besteiro S."/>
            <person name="Sicheritz-Ponten T."/>
            <person name="Noel C.J."/>
            <person name="Dacks J.B."/>
            <person name="Foster P.G."/>
            <person name="Simillion C."/>
            <person name="Van de Peer Y."/>
            <person name="Miranda-Saavedra D."/>
            <person name="Barton G.J."/>
            <person name="Westrop G.D."/>
            <person name="Mueller S."/>
            <person name="Dessi D."/>
            <person name="Fiori P.L."/>
            <person name="Ren Q."/>
            <person name="Paulsen I."/>
            <person name="Zhang H."/>
            <person name="Bastida-Corcuera F.D."/>
            <person name="Simoes-Barbosa A."/>
            <person name="Brown M.T."/>
            <person name="Hayes R.D."/>
            <person name="Mukherjee M."/>
            <person name="Okumura C.Y."/>
            <person name="Schneider R."/>
            <person name="Smith A.J."/>
            <person name="Vanacova S."/>
            <person name="Villalvazo M."/>
            <person name="Haas B.J."/>
            <person name="Pertea M."/>
            <person name="Feldblyum T.V."/>
            <person name="Utterback T.R."/>
            <person name="Shu C.L."/>
            <person name="Osoegawa K."/>
            <person name="de Jong P.J."/>
            <person name="Hrdy I."/>
            <person name="Horvathova L."/>
            <person name="Zubacova Z."/>
            <person name="Dolezal P."/>
            <person name="Malik S.B."/>
            <person name="Logsdon J.M. Jr."/>
            <person name="Henze K."/>
            <person name="Gupta A."/>
            <person name="Wang C.C."/>
            <person name="Dunne R.L."/>
            <person name="Upcroft J.A."/>
            <person name="Upcroft P."/>
            <person name="White O."/>
            <person name="Salzberg S.L."/>
            <person name="Tang P."/>
            <person name="Chiu C.-H."/>
            <person name="Lee Y.-S."/>
            <person name="Embley T.M."/>
            <person name="Coombs G.H."/>
            <person name="Mottram J.C."/>
            <person name="Tachezy J."/>
            <person name="Fraser-Liggett C.M."/>
            <person name="Johnson P.J."/>
        </authorList>
    </citation>
    <scope>NUCLEOTIDE SEQUENCE [LARGE SCALE GENOMIC DNA]</scope>
    <source>
        <strain evidence="3">G3</strain>
    </source>
</reference>
<dbReference type="Pfam" id="PF17677">
    <property type="entry name" value="Glyco_hydro38C2"/>
    <property type="match status" value="1"/>
</dbReference>
<evidence type="ECO:0000313" key="3">
    <source>
        <dbReference type="EMBL" id="EAY18237.1"/>
    </source>
</evidence>
<feature type="domain" description="Glycosyl hydrolases family 38 C-terminal" evidence="2">
    <location>
        <begin position="259"/>
        <end position="333"/>
    </location>
</feature>
<dbReference type="GO" id="GO:0030246">
    <property type="term" value="F:carbohydrate binding"/>
    <property type="evidence" value="ECO:0007669"/>
    <property type="project" value="InterPro"/>
</dbReference>
<accession>A2DN60</accession>
<dbReference type="GO" id="GO:0004559">
    <property type="term" value="F:alpha-mannosidase activity"/>
    <property type="evidence" value="ECO:0000318"/>
    <property type="project" value="GO_Central"/>
</dbReference>
<gene>
    <name evidence="3" type="ORF">TVAG_123030</name>
</gene>
<feature type="domain" description="Glycosyl hydrolase family 38 C-terminal" evidence="1">
    <location>
        <begin position="1"/>
        <end position="195"/>
    </location>
</feature>
<dbReference type="RefSeq" id="XP_001579223.1">
    <property type="nucleotide sequence ID" value="XM_001579173.1"/>
</dbReference>
<dbReference type="VEuPathDB" id="TrichDB:TVAG_371840"/>
<dbReference type="Proteomes" id="UP000001542">
    <property type="component" value="Unassembled WGS sequence"/>
</dbReference>
<sequence length="376" mass="43292">MKVQFNKYGGICSVIVNGREFISDSVPLFFIYEDRPLQWPAWDIQLYHKEMQDKSPVLLTYSLSDKNQLIFTWQVPEISENSTAEPSIIRQLISFQGTTIDMKTEVKWTQHDKLLKYVLPTTIRSRFARFGLQFGYIERETHKNTTWDFARFEVPGRWVDLSDATGGITMTSDMKGGYDVHEGTMMMSLLKSPMSVDKWADFGNRRHVIRLDFHTDNFSSRSQMISDQLCNPKTFCQTQKQVMTNVYKQFISCDEKKLLLTALKVSEDGEGVIARFVEPCGGWVKTNVKFNYLSQGEWTFALVSMKEVIQKVLPKVNGNSEIEIEAKPFQVISVLMKKSQQAPVIRTQTIQQQKPQQMSSPSRFSTSSFQTIIGYP</sequence>
<dbReference type="STRING" id="5722.A2DN60"/>
<dbReference type="KEGG" id="tva:5463743"/>
<dbReference type="FunFam" id="2.70.98.30:FF:000010">
    <property type="entry name" value="Cytosolic alpha-mannosidase"/>
    <property type="match status" value="1"/>
</dbReference>
<reference evidence="3" key="1">
    <citation type="submission" date="2006-10" db="EMBL/GenBank/DDBJ databases">
        <authorList>
            <person name="Amadeo P."/>
            <person name="Zhao Q."/>
            <person name="Wortman J."/>
            <person name="Fraser-Liggett C."/>
            <person name="Carlton J."/>
        </authorList>
    </citation>
    <scope>NUCLEOTIDE SEQUENCE</scope>
    <source>
        <strain evidence="3">G3</strain>
    </source>
</reference>
<dbReference type="Pfam" id="PF07748">
    <property type="entry name" value="Glyco_hydro_38C"/>
    <property type="match status" value="1"/>
</dbReference>
<dbReference type="InterPro" id="IPR011682">
    <property type="entry name" value="Glyco_hydro_38_C"/>
</dbReference>
<evidence type="ECO:0000259" key="1">
    <source>
        <dbReference type="Pfam" id="PF07748"/>
    </source>
</evidence>
<evidence type="ECO:0000259" key="2">
    <source>
        <dbReference type="Pfam" id="PF17677"/>
    </source>
</evidence>
<dbReference type="InterPro" id="IPR041147">
    <property type="entry name" value="GH38_C"/>
</dbReference>
<proteinExistence type="predicted"/>
<keyword evidence="4" id="KW-1185">Reference proteome</keyword>
<dbReference type="InParanoid" id="A2DN60"/>
<evidence type="ECO:0000313" key="4">
    <source>
        <dbReference type="Proteomes" id="UP000001542"/>
    </source>
</evidence>
<name>A2DN60_TRIV3</name>
<dbReference type="GO" id="GO:0006013">
    <property type="term" value="P:mannose metabolic process"/>
    <property type="evidence" value="ECO:0007669"/>
    <property type="project" value="InterPro"/>
</dbReference>
<dbReference type="VEuPathDB" id="TrichDB:TVAGG3_1011730"/>
<dbReference type="InterPro" id="IPR011013">
    <property type="entry name" value="Gal_mutarotase_sf_dom"/>
</dbReference>
<dbReference type="PANTHER" id="PTHR46017">
    <property type="entry name" value="ALPHA-MANNOSIDASE 2C1"/>
    <property type="match status" value="1"/>
</dbReference>
<dbReference type="EMBL" id="DS113221">
    <property type="protein sequence ID" value="EAY18237.1"/>
    <property type="molecule type" value="Genomic_DNA"/>
</dbReference>
<dbReference type="Gene3D" id="2.70.98.30">
    <property type="entry name" value="Golgi alpha-mannosidase II, domain 4"/>
    <property type="match status" value="1"/>
</dbReference>
<dbReference type="OrthoDB" id="10261055at2759"/>
<dbReference type="SUPFAM" id="SSF74650">
    <property type="entry name" value="Galactose mutarotase-like"/>
    <property type="match status" value="1"/>
</dbReference>
<organism evidence="3 4">
    <name type="scientific">Trichomonas vaginalis (strain ATCC PRA-98 / G3)</name>
    <dbReference type="NCBI Taxonomy" id="412133"/>
    <lineage>
        <taxon>Eukaryota</taxon>
        <taxon>Metamonada</taxon>
        <taxon>Parabasalia</taxon>
        <taxon>Trichomonadida</taxon>
        <taxon>Trichomonadidae</taxon>
        <taxon>Trichomonas</taxon>
    </lineage>
</organism>
<dbReference type="GO" id="GO:0009313">
    <property type="term" value="P:oligosaccharide catabolic process"/>
    <property type="evidence" value="ECO:0000318"/>
    <property type="project" value="GO_Central"/>
</dbReference>
<dbReference type="PANTHER" id="PTHR46017:SF1">
    <property type="entry name" value="ALPHA-MANNOSIDASE 2C1"/>
    <property type="match status" value="1"/>
</dbReference>
<protein>
    <submittedName>
        <fullName evidence="3">Uncharacterized protein</fullName>
    </submittedName>
</protein>